<feature type="region of interest" description="Disordered" evidence="1">
    <location>
        <begin position="104"/>
        <end position="126"/>
    </location>
</feature>
<gene>
    <name evidence="2" type="ORF">SNE35_18730</name>
</gene>
<evidence type="ECO:0000313" key="2">
    <source>
        <dbReference type="EMBL" id="MDY0746556.1"/>
    </source>
</evidence>
<dbReference type="EMBL" id="JAXCLA010000006">
    <property type="protein sequence ID" value="MDY0746556.1"/>
    <property type="molecule type" value="Genomic_DNA"/>
</dbReference>
<dbReference type="RefSeq" id="WP_320424498.1">
    <property type="nucleotide sequence ID" value="NZ_JAXCLA010000006.1"/>
</dbReference>
<evidence type="ECO:0000256" key="1">
    <source>
        <dbReference type="SAM" id="MobiDB-lite"/>
    </source>
</evidence>
<proteinExistence type="predicted"/>
<protein>
    <submittedName>
        <fullName evidence="2">Uncharacterized protein</fullName>
    </submittedName>
</protein>
<comment type="caution">
    <text evidence="2">The sequence shown here is derived from an EMBL/GenBank/DDBJ whole genome shotgun (WGS) entry which is preliminary data.</text>
</comment>
<evidence type="ECO:0000313" key="3">
    <source>
        <dbReference type="Proteomes" id="UP001285263"/>
    </source>
</evidence>
<name>A0ABU5DJU3_9BURK</name>
<keyword evidence="3" id="KW-1185">Reference proteome</keyword>
<reference evidence="2 3" key="1">
    <citation type="submission" date="2023-11" db="EMBL/GenBank/DDBJ databases">
        <title>Paucibacter sp. nov., isolated from fresh soil in Korea.</title>
        <authorList>
            <person name="Le N.T.T."/>
        </authorList>
    </citation>
    <scope>NUCLEOTIDE SEQUENCE [LARGE SCALE GENOMIC DNA]</scope>
    <source>
        <strain evidence="2 3">R3-3</strain>
    </source>
</reference>
<organism evidence="2 3">
    <name type="scientific">Roseateles agri</name>
    <dbReference type="NCBI Taxonomy" id="3098619"/>
    <lineage>
        <taxon>Bacteria</taxon>
        <taxon>Pseudomonadati</taxon>
        <taxon>Pseudomonadota</taxon>
        <taxon>Betaproteobacteria</taxon>
        <taxon>Burkholderiales</taxon>
        <taxon>Sphaerotilaceae</taxon>
        <taxon>Roseateles</taxon>
    </lineage>
</organism>
<dbReference type="Proteomes" id="UP001285263">
    <property type="component" value="Unassembled WGS sequence"/>
</dbReference>
<sequence length="173" mass="19267">MVTSTLRPTPGTPYFNFTLVLQWFYAARGMWVDDKPRGLLTAMLGPQAPMEISTGKVFFMTGEQIGMMLRDLSDNGLRGLTKRQLAQSQRRLLEALRRSGSVPADVPCSTRVEGPRPSLDSASHPFEPLRIPTERKARKAFENHAMSCLRAVVDYSQQADYMASFGQAALRDG</sequence>
<accession>A0ABU5DJU3</accession>